<dbReference type="PRINTS" id="PR00320">
    <property type="entry name" value="GPROTEINBRPT"/>
</dbReference>
<dbReference type="InterPro" id="IPR020472">
    <property type="entry name" value="WD40_PAC1"/>
</dbReference>
<sequence length="335" mass="35844">MTQQTTGRTLPVTPVAILSGPNGPVHALTYSSAEAQYILTGSSDRLIRLYNPAKASLEPQPPGARPAGLIQTYAGHAHEVLDIAVSYDNARFASVGGDKNVILWDVAQATVLRRWEGHGGRCNAVAWAGSEDEGGVIISGSFDATVKMWDTKSNNSKPLMTLSDAKDSISCLAVVDAEIFVGSVDGRVRVYDIRMGKTSTDVIGNSVTSITPTRKGDAYLVSTLDSTLLLIDKSSGKMLQSFTSPKFSNTSYRLRSALAANDSLVVSGSEDGRIIVWDILAGVVMHELWHDERFQDGPASKKSVVSGVQECPVRDEWCSAAGDGTVVVWGNRPED</sequence>
<dbReference type="EMBL" id="MU004231">
    <property type="protein sequence ID" value="KAF2672566.1"/>
    <property type="molecule type" value="Genomic_DNA"/>
</dbReference>
<dbReference type="Proteomes" id="UP000799302">
    <property type="component" value="Unassembled WGS sequence"/>
</dbReference>
<dbReference type="GO" id="GO:0000398">
    <property type="term" value="P:mRNA splicing, via spliceosome"/>
    <property type="evidence" value="ECO:0007669"/>
    <property type="project" value="TreeGrafter"/>
</dbReference>
<evidence type="ECO:0000313" key="7">
    <source>
        <dbReference type="EMBL" id="KAF2672566.1"/>
    </source>
</evidence>
<dbReference type="PANTHER" id="PTHR22842">
    <property type="entry name" value="WD40 REPEAT PROTEIN"/>
    <property type="match status" value="1"/>
</dbReference>
<dbReference type="PANTHER" id="PTHR22842:SF3">
    <property type="entry name" value="WD REPEAT DOMAIN-CONTAINING PROTEIN 83"/>
    <property type="match status" value="1"/>
</dbReference>
<dbReference type="OrthoDB" id="1068471at2759"/>
<dbReference type="SMART" id="SM00320">
    <property type="entry name" value="WD40"/>
    <property type="match status" value="6"/>
</dbReference>
<name>A0A6A6ULM1_9PEZI</name>
<dbReference type="GO" id="GO:0016301">
    <property type="term" value="F:kinase activity"/>
    <property type="evidence" value="ECO:0007669"/>
    <property type="project" value="UniProtKB-KW"/>
</dbReference>
<dbReference type="PROSITE" id="PS50082">
    <property type="entry name" value="WD_REPEATS_2"/>
    <property type="match status" value="3"/>
</dbReference>
<reference evidence="7" key="1">
    <citation type="journal article" date="2020" name="Stud. Mycol.">
        <title>101 Dothideomycetes genomes: a test case for predicting lifestyles and emergence of pathogens.</title>
        <authorList>
            <person name="Haridas S."/>
            <person name="Albert R."/>
            <person name="Binder M."/>
            <person name="Bloem J."/>
            <person name="Labutti K."/>
            <person name="Salamov A."/>
            <person name="Andreopoulos B."/>
            <person name="Baker S."/>
            <person name="Barry K."/>
            <person name="Bills G."/>
            <person name="Bluhm B."/>
            <person name="Cannon C."/>
            <person name="Castanera R."/>
            <person name="Culley D."/>
            <person name="Daum C."/>
            <person name="Ezra D."/>
            <person name="Gonzalez J."/>
            <person name="Henrissat B."/>
            <person name="Kuo A."/>
            <person name="Liang C."/>
            <person name="Lipzen A."/>
            <person name="Lutzoni F."/>
            <person name="Magnuson J."/>
            <person name="Mondo S."/>
            <person name="Nolan M."/>
            <person name="Ohm R."/>
            <person name="Pangilinan J."/>
            <person name="Park H.-J."/>
            <person name="Ramirez L."/>
            <person name="Alfaro M."/>
            <person name="Sun H."/>
            <person name="Tritt A."/>
            <person name="Yoshinaga Y."/>
            <person name="Zwiers L.-H."/>
            <person name="Turgeon B."/>
            <person name="Goodwin S."/>
            <person name="Spatafora J."/>
            <person name="Crous P."/>
            <person name="Grigoriev I."/>
        </authorList>
    </citation>
    <scope>NUCLEOTIDE SEQUENCE</scope>
    <source>
        <strain evidence="7">CBS 115976</strain>
    </source>
</reference>
<dbReference type="PROSITE" id="PS50294">
    <property type="entry name" value="WD_REPEATS_REGION"/>
    <property type="match status" value="2"/>
</dbReference>
<dbReference type="InterPro" id="IPR036322">
    <property type="entry name" value="WD40_repeat_dom_sf"/>
</dbReference>
<keyword evidence="3 6" id="KW-0853">WD repeat</keyword>
<dbReference type="InterPro" id="IPR040102">
    <property type="entry name" value="WDR41"/>
</dbReference>
<dbReference type="PROSITE" id="PS00678">
    <property type="entry name" value="WD_REPEATS_1"/>
    <property type="match status" value="2"/>
</dbReference>
<feature type="repeat" description="WD" evidence="6">
    <location>
        <begin position="261"/>
        <end position="287"/>
    </location>
</feature>
<dbReference type="AlphaFoldDB" id="A0A6A6ULM1"/>
<keyword evidence="7" id="KW-0808">Transferase</keyword>
<dbReference type="Pfam" id="PF25178">
    <property type="entry name" value="Beta-prop_WDR41"/>
    <property type="match status" value="1"/>
</dbReference>
<dbReference type="InterPro" id="IPR001680">
    <property type="entry name" value="WD40_rpt"/>
</dbReference>
<evidence type="ECO:0000313" key="8">
    <source>
        <dbReference type="Proteomes" id="UP000799302"/>
    </source>
</evidence>
<gene>
    <name evidence="7" type="ORF">BT63DRAFT_436470</name>
</gene>
<evidence type="ECO:0000256" key="4">
    <source>
        <dbReference type="ARBA" id="ARBA00022737"/>
    </source>
</evidence>
<keyword evidence="8" id="KW-1185">Reference proteome</keyword>
<feature type="repeat" description="WD" evidence="6">
    <location>
        <begin position="115"/>
        <end position="159"/>
    </location>
</feature>
<accession>A0A6A6ULM1</accession>
<feature type="repeat" description="WD" evidence="6">
    <location>
        <begin position="73"/>
        <end position="114"/>
    </location>
</feature>
<dbReference type="SUPFAM" id="SSF50978">
    <property type="entry name" value="WD40 repeat-like"/>
    <property type="match status" value="1"/>
</dbReference>
<evidence type="ECO:0000256" key="6">
    <source>
        <dbReference type="PROSITE-ProRule" id="PRU00221"/>
    </source>
</evidence>
<keyword evidence="4" id="KW-0677">Repeat</keyword>
<evidence type="ECO:0000256" key="2">
    <source>
        <dbReference type="ARBA" id="ARBA00022490"/>
    </source>
</evidence>
<keyword evidence="2" id="KW-0963">Cytoplasm</keyword>
<evidence type="ECO:0000256" key="5">
    <source>
        <dbReference type="ARBA" id="ARBA00038145"/>
    </source>
</evidence>
<dbReference type="InterPro" id="IPR015943">
    <property type="entry name" value="WD40/YVTN_repeat-like_dom_sf"/>
</dbReference>
<comment type="subcellular location">
    <subcellularLocation>
        <location evidence="1">Cytoplasm</location>
    </subcellularLocation>
</comment>
<dbReference type="GO" id="GO:0071013">
    <property type="term" value="C:catalytic step 2 spliceosome"/>
    <property type="evidence" value="ECO:0007669"/>
    <property type="project" value="TreeGrafter"/>
</dbReference>
<dbReference type="Gene3D" id="2.130.10.10">
    <property type="entry name" value="YVTN repeat-like/Quinoprotein amine dehydrogenase"/>
    <property type="match status" value="1"/>
</dbReference>
<dbReference type="GO" id="GO:0005737">
    <property type="term" value="C:cytoplasm"/>
    <property type="evidence" value="ECO:0007669"/>
    <property type="project" value="UniProtKB-SubCell"/>
</dbReference>
<proteinExistence type="inferred from homology"/>
<keyword evidence="7" id="KW-0418">Kinase</keyword>
<protein>
    <submittedName>
        <fullName evidence="7">Mitogen-activated protein kinase organizer 1</fullName>
    </submittedName>
</protein>
<dbReference type="Pfam" id="PF00400">
    <property type="entry name" value="WD40"/>
    <property type="match status" value="1"/>
</dbReference>
<comment type="similarity">
    <text evidence="5">Belongs to the WD repeat MORG1 family.</text>
</comment>
<dbReference type="InterPro" id="IPR051980">
    <property type="entry name" value="WD_repeat_MORG1"/>
</dbReference>
<dbReference type="InterPro" id="IPR019775">
    <property type="entry name" value="WD40_repeat_CS"/>
</dbReference>
<dbReference type="CDD" id="cd00200">
    <property type="entry name" value="WD40"/>
    <property type="match status" value="1"/>
</dbReference>
<evidence type="ECO:0000256" key="3">
    <source>
        <dbReference type="ARBA" id="ARBA00022574"/>
    </source>
</evidence>
<evidence type="ECO:0000256" key="1">
    <source>
        <dbReference type="ARBA" id="ARBA00004496"/>
    </source>
</evidence>
<organism evidence="7 8">
    <name type="scientific">Microthyrium microscopicum</name>
    <dbReference type="NCBI Taxonomy" id="703497"/>
    <lineage>
        <taxon>Eukaryota</taxon>
        <taxon>Fungi</taxon>
        <taxon>Dikarya</taxon>
        <taxon>Ascomycota</taxon>
        <taxon>Pezizomycotina</taxon>
        <taxon>Dothideomycetes</taxon>
        <taxon>Dothideomycetes incertae sedis</taxon>
        <taxon>Microthyriales</taxon>
        <taxon>Microthyriaceae</taxon>
        <taxon>Microthyrium</taxon>
    </lineage>
</organism>